<comment type="caution">
    <text evidence="2">The sequence shown here is derived from an EMBL/GenBank/DDBJ whole genome shotgun (WGS) entry which is preliminary data.</text>
</comment>
<dbReference type="RefSeq" id="WP_220339786.1">
    <property type="nucleotide sequence ID" value="NZ_JAEUAX010000006.1"/>
</dbReference>
<accession>A0ABS7I188</accession>
<reference evidence="2 3" key="1">
    <citation type="journal article" date="2021" name="MBio">
        <title>Poor Competitiveness of Bradyrhizobium in Pigeon Pea Root Colonization in Indian Soils.</title>
        <authorList>
            <person name="Chalasani D."/>
            <person name="Basu A."/>
            <person name="Pullabhotla S.V.S.R.N."/>
            <person name="Jorrin B."/>
            <person name="Neal A.L."/>
            <person name="Poole P.S."/>
            <person name="Podile A.R."/>
            <person name="Tkacz A."/>
        </authorList>
    </citation>
    <scope>NUCLEOTIDE SEQUENCE [LARGE SCALE GENOMIC DNA]</scope>
    <source>
        <strain evidence="2 3">HU12</strain>
    </source>
</reference>
<sequence>MTELRRTAALGVAASLLLLTGCASAPAAPVPSPTWVDLTGYDPERDANGLSLLAPADARTQILADAATADTTMTVTYQDASGRPLEVVFTGGGERFSAEVTADAETTSIVVDGARAAVTPSSAIAAESGIEPGAIACVAATDELVTRWQPLLDPAGFIADATTDASGLGAPQDGAVELLLGEDGTAGVLSVSTTGPALPSELIRADESGTVHALFSGWGAAEPLALPDDC</sequence>
<evidence type="ECO:0000313" key="3">
    <source>
        <dbReference type="Proteomes" id="UP000777440"/>
    </source>
</evidence>
<organism evidence="2 3">
    <name type="scientific">Microbacterium ureisolvens</name>
    <dbReference type="NCBI Taxonomy" id="2781186"/>
    <lineage>
        <taxon>Bacteria</taxon>
        <taxon>Bacillati</taxon>
        <taxon>Actinomycetota</taxon>
        <taxon>Actinomycetes</taxon>
        <taxon>Micrococcales</taxon>
        <taxon>Microbacteriaceae</taxon>
        <taxon>Microbacterium</taxon>
    </lineage>
</organism>
<gene>
    <name evidence="2" type="ORF">JNB61_12275</name>
</gene>
<dbReference type="EMBL" id="JAEUAX010000006">
    <property type="protein sequence ID" value="MBW9110552.1"/>
    <property type="molecule type" value="Genomic_DNA"/>
</dbReference>
<evidence type="ECO:0000256" key="1">
    <source>
        <dbReference type="SAM" id="SignalP"/>
    </source>
</evidence>
<name>A0ABS7I188_9MICO</name>
<protein>
    <recommendedName>
        <fullName evidence="4">Lipoprotein</fullName>
    </recommendedName>
</protein>
<evidence type="ECO:0000313" key="2">
    <source>
        <dbReference type="EMBL" id="MBW9110552.1"/>
    </source>
</evidence>
<dbReference type="PROSITE" id="PS51257">
    <property type="entry name" value="PROKAR_LIPOPROTEIN"/>
    <property type="match status" value="1"/>
</dbReference>
<proteinExistence type="predicted"/>
<feature type="signal peptide" evidence="1">
    <location>
        <begin position="1"/>
        <end position="27"/>
    </location>
</feature>
<evidence type="ECO:0008006" key="4">
    <source>
        <dbReference type="Google" id="ProtNLM"/>
    </source>
</evidence>
<dbReference type="Proteomes" id="UP000777440">
    <property type="component" value="Unassembled WGS sequence"/>
</dbReference>
<feature type="chain" id="PRO_5046662729" description="Lipoprotein" evidence="1">
    <location>
        <begin position="28"/>
        <end position="230"/>
    </location>
</feature>
<keyword evidence="1" id="KW-0732">Signal</keyword>
<keyword evidence="3" id="KW-1185">Reference proteome</keyword>